<accession>A0A939J6J2</accession>
<sequence length="78" mass="8356">MQGWKTFVFNGAMGFVAILAELMSYLTDLDWKQLVPPESAPYVVLSIGVANILLRHMTSGPAGWVGNAEGSASSDPRS</sequence>
<evidence type="ECO:0000256" key="1">
    <source>
        <dbReference type="SAM" id="Phobius"/>
    </source>
</evidence>
<organism evidence="2 3">
    <name type="scientific">Roseibium limicola</name>
    <dbReference type="NCBI Taxonomy" id="2816037"/>
    <lineage>
        <taxon>Bacteria</taxon>
        <taxon>Pseudomonadati</taxon>
        <taxon>Pseudomonadota</taxon>
        <taxon>Alphaproteobacteria</taxon>
        <taxon>Hyphomicrobiales</taxon>
        <taxon>Stappiaceae</taxon>
        <taxon>Roseibium</taxon>
    </lineage>
</organism>
<dbReference type="EMBL" id="JAFLNF010000003">
    <property type="protein sequence ID" value="MBO0345187.1"/>
    <property type="molecule type" value="Genomic_DNA"/>
</dbReference>
<name>A0A939J6J2_9HYPH</name>
<gene>
    <name evidence="2" type="ORF">J0X15_08145</name>
</gene>
<evidence type="ECO:0008006" key="4">
    <source>
        <dbReference type="Google" id="ProtNLM"/>
    </source>
</evidence>
<keyword evidence="1" id="KW-1133">Transmembrane helix</keyword>
<keyword evidence="1" id="KW-0472">Membrane</keyword>
<protein>
    <recommendedName>
        <fullName evidence="4">Holin</fullName>
    </recommendedName>
</protein>
<dbReference type="AlphaFoldDB" id="A0A939J6J2"/>
<reference evidence="2" key="1">
    <citation type="submission" date="2021-03" db="EMBL/GenBank/DDBJ databases">
        <title>Roseibium sp. CAU 1637 isolated from Incheon.</title>
        <authorList>
            <person name="Kim W."/>
        </authorList>
    </citation>
    <scope>NUCLEOTIDE SEQUENCE</scope>
    <source>
        <strain evidence="2">CAU 1637</strain>
    </source>
</reference>
<keyword evidence="3" id="KW-1185">Reference proteome</keyword>
<keyword evidence="1" id="KW-0812">Transmembrane</keyword>
<proteinExistence type="predicted"/>
<dbReference type="Proteomes" id="UP000664779">
    <property type="component" value="Unassembled WGS sequence"/>
</dbReference>
<comment type="caution">
    <text evidence="2">The sequence shown here is derived from an EMBL/GenBank/DDBJ whole genome shotgun (WGS) entry which is preliminary data.</text>
</comment>
<dbReference type="RefSeq" id="WP_206939597.1">
    <property type="nucleotide sequence ID" value="NZ_JAFLNF010000003.1"/>
</dbReference>
<evidence type="ECO:0000313" key="2">
    <source>
        <dbReference type="EMBL" id="MBO0345187.1"/>
    </source>
</evidence>
<feature type="transmembrane region" description="Helical" evidence="1">
    <location>
        <begin position="7"/>
        <end position="27"/>
    </location>
</feature>
<evidence type="ECO:0000313" key="3">
    <source>
        <dbReference type="Proteomes" id="UP000664779"/>
    </source>
</evidence>